<evidence type="ECO:0000256" key="3">
    <source>
        <dbReference type="ARBA" id="ARBA00022793"/>
    </source>
</evidence>
<dbReference type="PANTHER" id="PTHR45677:SF8">
    <property type="entry name" value="CYSTEINE SULFINIC ACID DECARBOXYLASE"/>
    <property type="match status" value="1"/>
</dbReference>
<dbReference type="EMBL" id="CAADFI010000022">
    <property type="protein sequence ID" value="VFJ91889.1"/>
    <property type="molecule type" value="Genomic_DNA"/>
</dbReference>
<evidence type="ECO:0000313" key="10">
    <source>
        <dbReference type="EMBL" id="VFJ98545.1"/>
    </source>
</evidence>
<keyword evidence="4 6" id="KW-0663">Pyridoxal phosphate</keyword>
<evidence type="ECO:0000256" key="4">
    <source>
        <dbReference type="ARBA" id="ARBA00022898"/>
    </source>
</evidence>
<dbReference type="InterPro" id="IPR021115">
    <property type="entry name" value="Pyridoxal-P_BS"/>
</dbReference>
<evidence type="ECO:0000313" key="8">
    <source>
        <dbReference type="EMBL" id="VFJ90860.1"/>
    </source>
</evidence>
<evidence type="ECO:0000313" key="9">
    <source>
        <dbReference type="EMBL" id="VFJ91889.1"/>
    </source>
</evidence>
<dbReference type="GO" id="GO:0005737">
    <property type="term" value="C:cytoplasm"/>
    <property type="evidence" value="ECO:0007669"/>
    <property type="project" value="TreeGrafter"/>
</dbReference>
<dbReference type="GO" id="GO:0016831">
    <property type="term" value="F:carboxy-lyase activity"/>
    <property type="evidence" value="ECO:0007669"/>
    <property type="project" value="UniProtKB-KW"/>
</dbReference>
<dbReference type="AlphaFoldDB" id="A0A450UH91"/>
<dbReference type="Gene3D" id="3.40.640.10">
    <property type="entry name" value="Type I PLP-dependent aspartate aminotransferase-like (Major domain)"/>
    <property type="match status" value="1"/>
</dbReference>
<dbReference type="GO" id="GO:0019752">
    <property type="term" value="P:carboxylic acid metabolic process"/>
    <property type="evidence" value="ECO:0007669"/>
    <property type="project" value="InterPro"/>
</dbReference>
<dbReference type="PROSITE" id="PS00392">
    <property type="entry name" value="DDC_GAD_HDC_YDC"/>
    <property type="match status" value="1"/>
</dbReference>
<comment type="similarity">
    <text evidence="2 7">Belongs to the group II decarboxylase family.</text>
</comment>
<dbReference type="PANTHER" id="PTHR45677">
    <property type="entry name" value="GLUTAMATE DECARBOXYLASE-RELATED"/>
    <property type="match status" value="1"/>
</dbReference>
<dbReference type="EMBL" id="CAADFJ010000022">
    <property type="protein sequence ID" value="VFJ98545.1"/>
    <property type="molecule type" value="Genomic_DNA"/>
</dbReference>
<name>A0A450UH91_9GAMM</name>
<protein>
    <submittedName>
        <fullName evidence="9">Sulfinoalanine decarboxylase</fullName>
    </submittedName>
</protein>
<dbReference type="GO" id="GO:0030170">
    <property type="term" value="F:pyridoxal phosphate binding"/>
    <property type="evidence" value="ECO:0007669"/>
    <property type="project" value="InterPro"/>
</dbReference>
<dbReference type="InterPro" id="IPR002129">
    <property type="entry name" value="PyrdxlP-dep_de-COase"/>
</dbReference>
<dbReference type="InterPro" id="IPR015421">
    <property type="entry name" value="PyrdxlP-dep_Trfase_major"/>
</dbReference>
<dbReference type="SUPFAM" id="SSF53383">
    <property type="entry name" value="PLP-dependent transferases"/>
    <property type="match status" value="1"/>
</dbReference>
<evidence type="ECO:0000256" key="6">
    <source>
        <dbReference type="PIRSR" id="PIRSR602129-50"/>
    </source>
</evidence>
<accession>A0A450UH91</accession>
<comment type="cofactor">
    <cofactor evidence="1 6 7">
        <name>pyridoxal 5'-phosphate</name>
        <dbReference type="ChEBI" id="CHEBI:597326"/>
    </cofactor>
</comment>
<sequence length="455" mass="50650">MDNTELYRQVWAILERHYCREAMPAEQFLPPDVLDRQLDRDVAIPSQGMDTAALLEKLETLLTYTPNTRQLGYMTTLFGGRVEAAYAGKLVTTMANNAMHTYKAAGSQILVERQVLDFMLEVADFPQGEGAMTPGGTASNFIGMKLARERAAPGAEMQGWDGRLYRAYTSAVSHYAIKAAAGNIGLGEDNLVKVPVTANGKMDVRALAERIRADRDAGFVPFYVNATVGTPVLGAIDPVADMAFVAGRENLWLHLDAAFGGSLLLSRPMRDRLGCTHADSLSWDAHKMMGIPLTCSVILVREKGWLDKAFQAPAQGDYLFQTYPEYNPGRNSNQCARANDALPLWMALQHMGRDGYEARTERQLALARYAAKRVAEHADMVLYADPETINVCFRSRHLDSETVCRILDETHGIKLSFARLDRHTYIRLVCVNPDMDEAFIDNLTDKIHRIATERL</sequence>
<evidence type="ECO:0000256" key="7">
    <source>
        <dbReference type="RuleBase" id="RU000382"/>
    </source>
</evidence>
<gene>
    <name evidence="8" type="ORF">BECKH772A_GA0070896_1002420</name>
    <name evidence="9" type="ORF">BECKH772B_GA0070898_1002218</name>
    <name evidence="10" type="ORF">BECKH772C_GA0070978_1002219</name>
</gene>
<organism evidence="9">
    <name type="scientific">Candidatus Kentrum eta</name>
    <dbReference type="NCBI Taxonomy" id="2126337"/>
    <lineage>
        <taxon>Bacteria</taxon>
        <taxon>Pseudomonadati</taxon>
        <taxon>Pseudomonadota</taxon>
        <taxon>Gammaproteobacteria</taxon>
        <taxon>Candidatus Kentrum</taxon>
    </lineage>
</organism>
<reference evidence="9" key="1">
    <citation type="submission" date="2019-02" db="EMBL/GenBank/DDBJ databases">
        <authorList>
            <person name="Gruber-Vodicka R. H."/>
            <person name="Seah K. B. B."/>
        </authorList>
    </citation>
    <scope>NUCLEOTIDE SEQUENCE</scope>
    <source>
        <strain evidence="10">BECK_SA2B12</strain>
        <strain evidence="8">BECK_SA2B15</strain>
        <strain evidence="9">BECK_SA2B20</strain>
    </source>
</reference>
<proteinExistence type="inferred from homology"/>
<evidence type="ECO:0000256" key="5">
    <source>
        <dbReference type="ARBA" id="ARBA00023239"/>
    </source>
</evidence>
<dbReference type="InterPro" id="IPR015424">
    <property type="entry name" value="PyrdxlP-dep_Trfase"/>
</dbReference>
<dbReference type="Pfam" id="PF00282">
    <property type="entry name" value="Pyridoxal_deC"/>
    <property type="match status" value="1"/>
</dbReference>
<dbReference type="Gene3D" id="3.90.1150.170">
    <property type="match status" value="1"/>
</dbReference>
<keyword evidence="3" id="KW-0210">Decarboxylase</keyword>
<keyword evidence="5 7" id="KW-0456">Lyase</keyword>
<evidence type="ECO:0000256" key="2">
    <source>
        <dbReference type="ARBA" id="ARBA00009533"/>
    </source>
</evidence>
<dbReference type="EMBL" id="CAADFG010000024">
    <property type="protein sequence ID" value="VFJ90860.1"/>
    <property type="molecule type" value="Genomic_DNA"/>
</dbReference>
<feature type="modified residue" description="N6-(pyridoxal phosphate)lysine" evidence="6">
    <location>
        <position position="287"/>
    </location>
</feature>
<evidence type="ECO:0000256" key="1">
    <source>
        <dbReference type="ARBA" id="ARBA00001933"/>
    </source>
</evidence>